<dbReference type="InterPro" id="IPR014718">
    <property type="entry name" value="GH-type_carb-bd"/>
</dbReference>
<dbReference type="SUPFAM" id="SSF74650">
    <property type="entry name" value="Galactose mutarotase-like"/>
    <property type="match status" value="1"/>
</dbReference>
<dbReference type="RefSeq" id="WP_100296991.1">
    <property type="nucleotide sequence ID" value="NZ_PHGZ01000015.1"/>
</dbReference>
<dbReference type="InterPro" id="IPR011013">
    <property type="entry name" value="Gal_mutarotase_sf_dom"/>
</dbReference>
<dbReference type="Gene3D" id="2.70.98.10">
    <property type="match status" value="1"/>
</dbReference>
<dbReference type="Pfam" id="PF01263">
    <property type="entry name" value="Aldose_epim"/>
    <property type="match status" value="1"/>
</dbReference>
<feature type="active site" evidence="5">
    <location>
        <position position="151"/>
    </location>
</feature>
<dbReference type="Proteomes" id="UP000230282">
    <property type="component" value="Unassembled WGS sequence"/>
</dbReference>
<evidence type="ECO:0000256" key="4">
    <source>
        <dbReference type="PIRNR" id="PIRNR016020"/>
    </source>
</evidence>
<keyword evidence="3 4" id="KW-0413">Isomerase</keyword>
<comment type="catalytic activity">
    <reaction evidence="1">
        <text>alpha-D-glucose 6-phosphate = beta-D-glucose 6-phosphate</text>
        <dbReference type="Rhea" id="RHEA:16249"/>
        <dbReference type="ChEBI" id="CHEBI:58225"/>
        <dbReference type="ChEBI" id="CHEBI:58247"/>
        <dbReference type="EC" id="5.1.3.15"/>
    </reaction>
</comment>
<evidence type="ECO:0000256" key="1">
    <source>
        <dbReference type="ARBA" id="ARBA00001096"/>
    </source>
</evidence>
<gene>
    <name evidence="6" type="ORF">CVP04_07990</name>
</gene>
<dbReference type="PANTHER" id="PTHR11122">
    <property type="entry name" value="APOSPORY-ASSOCIATED PROTEIN C-RELATED"/>
    <property type="match status" value="1"/>
</dbReference>
<keyword evidence="7" id="KW-1185">Reference proteome</keyword>
<dbReference type="CDD" id="cd09020">
    <property type="entry name" value="D-hex-6-P-epi_like"/>
    <property type="match status" value="1"/>
</dbReference>
<dbReference type="AlphaFoldDB" id="A0A2M8RV20"/>
<dbReference type="EMBL" id="PHGZ01000015">
    <property type="protein sequence ID" value="PJG82733.1"/>
    <property type="molecule type" value="Genomic_DNA"/>
</dbReference>
<sequence>MTNITRLQQISPEISLLQYNELPVIKLNHSVGRALISLQGAHLFSWTPKAAQQDVFWLSEIEPFTQGNAIRGGVPICYPWFGPVQSPSHGYARISLWTLSDYAVSDEKVRLEFSLFSENHLIEAKIAMIFSQQCELIFTHYGQQPAQVALHSYFNISHIDDISVQGLPTSCFNSLTKQTESVLSPRRIGENVDCIYRISGQPTHTILDPNYARQIQITHQNASDVVLWNPWHKPTGGMSEQGYKTMVCVETARIATLLSPNEQVSVIIRTQPQE</sequence>
<dbReference type="OrthoDB" id="9790727at2"/>
<comment type="caution">
    <text evidence="6">The sequence shown here is derived from an EMBL/GenBank/DDBJ whole genome shotgun (WGS) entry which is preliminary data.</text>
</comment>
<evidence type="ECO:0000256" key="2">
    <source>
        <dbReference type="ARBA" id="ARBA00005866"/>
    </source>
</evidence>
<dbReference type="GO" id="GO:0005975">
    <property type="term" value="P:carbohydrate metabolic process"/>
    <property type="evidence" value="ECO:0007669"/>
    <property type="project" value="InterPro"/>
</dbReference>
<name>A0A2M8RV20_9PAST</name>
<evidence type="ECO:0000313" key="6">
    <source>
        <dbReference type="EMBL" id="PJG82733.1"/>
    </source>
</evidence>
<dbReference type="GO" id="GO:0047938">
    <property type="term" value="F:glucose-6-phosphate 1-epimerase activity"/>
    <property type="evidence" value="ECO:0007669"/>
    <property type="project" value="UniProtKB-UniRule"/>
</dbReference>
<evidence type="ECO:0000313" key="7">
    <source>
        <dbReference type="Proteomes" id="UP000230282"/>
    </source>
</evidence>
<evidence type="ECO:0000256" key="5">
    <source>
        <dbReference type="PIRSR" id="PIRSR016020-1"/>
    </source>
</evidence>
<comment type="similarity">
    <text evidence="2 4">Belongs to the glucose-6-phosphate 1-epimerase family.</text>
</comment>
<accession>A0A2M8RV20</accession>
<dbReference type="PIRSF" id="PIRSF016020">
    <property type="entry name" value="PHexose_mutarotase"/>
    <property type="match status" value="1"/>
</dbReference>
<dbReference type="GO" id="GO:0030246">
    <property type="term" value="F:carbohydrate binding"/>
    <property type="evidence" value="ECO:0007669"/>
    <property type="project" value="UniProtKB-UniRule"/>
</dbReference>
<reference evidence="6 7" key="1">
    <citation type="submission" date="2017-11" db="EMBL/GenBank/DDBJ databases">
        <title>Reclassification of Bisgaard taxon 5 as Caviibacterium pharyngocola gen. nov., sp. nov.</title>
        <authorList>
            <person name="Christensen H."/>
        </authorList>
    </citation>
    <scope>NUCLEOTIDE SEQUENCE [LARGE SCALE GENOMIC DNA]</scope>
    <source>
        <strain evidence="6 7">7_3</strain>
    </source>
</reference>
<feature type="active site" evidence="5">
    <location>
        <position position="250"/>
    </location>
</feature>
<organism evidence="6 7">
    <name type="scientific">Caviibacterium pharyngocola</name>
    <dbReference type="NCBI Taxonomy" id="28159"/>
    <lineage>
        <taxon>Bacteria</taxon>
        <taxon>Pseudomonadati</taxon>
        <taxon>Pseudomonadota</taxon>
        <taxon>Gammaproteobacteria</taxon>
        <taxon>Pasteurellales</taxon>
        <taxon>Pasteurellaceae</taxon>
        <taxon>Caviibacterium</taxon>
    </lineage>
</organism>
<protein>
    <recommendedName>
        <fullName evidence="4">Putative glucose-6-phosphate 1-epimerase</fullName>
        <ecNumber evidence="4">5.1.3.15</ecNumber>
    </recommendedName>
</protein>
<dbReference type="InterPro" id="IPR008183">
    <property type="entry name" value="Aldose_1/G6P_1-epimerase"/>
</dbReference>
<proteinExistence type="inferred from homology"/>
<dbReference type="EC" id="5.1.3.15" evidence="4"/>
<evidence type="ECO:0000256" key="3">
    <source>
        <dbReference type="ARBA" id="ARBA00023235"/>
    </source>
</evidence>
<dbReference type="InterPro" id="IPR025532">
    <property type="entry name" value="G6P_1-epimerase"/>
</dbReference>
<dbReference type="PANTHER" id="PTHR11122:SF13">
    <property type="entry name" value="GLUCOSE-6-PHOSPHATE 1-EPIMERASE"/>
    <property type="match status" value="1"/>
</dbReference>